<dbReference type="InterPro" id="IPR037167">
    <property type="entry name" value="Peptidase_S11_C_sf"/>
</dbReference>
<feature type="domain" description="Peptidase S11 D-Ala-D-Ala carboxypeptidase A C-terminal" evidence="17">
    <location>
        <begin position="275"/>
        <end position="365"/>
    </location>
</feature>
<keyword evidence="9" id="KW-0133">Cell shape</keyword>
<dbReference type="InterPro" id="IPR015956">
    <property type="entry name" value="Peniciliin-bd_prot_C_sf"/>
</dbReference>
<proteinExistence type="inferred from homology"/>
<dbReference type="InterPro" id="IPR012338">
    <property type="entry name" value="Beta-lactam/transpept-like"/>
</dbReference>
<comment type="pathway">
    <text evidence="2">Cell wall biogenesis; peptidoglycan biosynthesis.</text>
</comment>
<keyword evidence="7 16" id="KW-0732">Signal</keyword>
<reference evidence="18 19" key="1">
    <citation type="journal article" date="2012" name="J. Bacteriol.">
        <title>Genome Sequence of n-Alkane-Degrading Hydrocarboniphaga effusa Strain AP103T (ATCC BAA-332T).</title>
        <authorList>
            <person name="Chang H.K."/>
            <person name="Zylstra G.J."/>
            <person name="Chae J.C."/>
        </authorList>
    </citation>
    <scope>NUCLEOTIDE SEQUENCE [LARGE SCALE GENOMIC DNA]</scope>
    <source>
        <strain evidence="18 19">AP103</strain>
    </source>
</reference>
<keyword evidence="5" id="KW-0121">Carboxypeptidase</keyword>
<evidence type="ECO:0000256" key="9">
    <source>
        <dbReference type="ARBA" id="ARBA00022960"/>
    </source>
</evidence>
<evidence type="ECO:0000256" key="15">
    <source>
        <dbReference type="RuleBase" id="RU004016"/>
    </source>
</evidence>
<keyword evidence="19" id="KW-1185">Reference proteome</keyword>
<dbReference type="AlphaFoldDB" id="I7ZC53"/>
<evidence type="ECO:0000256" key="16">
    <source>
        <dbReference type="SAM" id="SignalP"/>
    </source>
</evidence>
<evidence type="ECO:0000313" key="19">
    <source>
        <dbReference type="Proteomes" id="UP000003704"/>
    </source>
</evidence>
<dbReference type="PANTHER" id="PTHR21581:SF6">
    <property type="entry name" value="TRAFFICKING PROTEIN PARTICLE COMPLEX SUBUNIT 12"/>
    <property type="match status" value="1"/>
</dbReference>
<evidence type="ECO:0000256" key="14">
    <source>
        <dbReference type="PIRSR" id="PIRSR618044-2"/>
    </source>
</evidence>
<evidence type="ECO:0000256" key="2">
    <source>
        <dbReference type="ARBA" id="ARBA00004752"/>
    </source>
</evidence>
<feature type="signal peptide" evidence="16">
    <location>
        <begin position="1"/>
        <end position="18"/>
    </location>
</feature>
<evidence type="ECO:0000256" key="11">
    <source>
        <dbReference type="ARBA" id="ARBA00023316"/>
    </source>
</evidence>
<dbReference type="GO" id="GO:0009252">
    <property type="term" value="P:peptidoglycan biosynthetic process"/>
    <property type="evidence" value="ECO:0007669"/>
    <property type="project" value="UniProtKB-UniPathway"/>
</dbReference>
<dbReference type="GO" id="GO:0009002">
    <property type="term" value="F:serine-type D-Ala-D-Ala carboxypeptidase activity"/>
    <property type="evidence" value="ECO:0007669"/>
    <property type="project" value="UniProtKB-EC"/>
</dbReference>
<feature type="active site" description="Proton acceptor" evidence="13">
    <location>
        <position position="61"/>
    </location>
</feature>
<comment type="caution">
    <text evidence="18">The sequence shown here is derived from an EMBL/GenBank/DDBJ whole genome shotgun (WGS) entry which is preliminary data.</text>
</comment>
<evidence type="ECO:0000256" key="7">
    <source>
        <dbReference type="ARBA" id="ARBA00022729"/>
    </source>
</evidence>
<comment type="catalytic activity">
    <reaction evidence="12">
        <text>Preferential cleavage: (Ac)2-L-Lys-D-Ala-|-D-Ala. Also transpeptidation of peptidyl-alanyl moieties that are N-acyl substituents of D-alanine.</text>
        <dbReference type="EC" id="3.4.16.4"/>
    </reaction>
</comment>
<dbReference type="Gene3D" id="3.40.710.10">
    <property type="entry name" value="DD-peptidase/beta-lactamase superfamily"/>
    <property type="match status" value="1"/>
</dbReference>
<evidence type="ECO:0000256" key="5">
    <source>
        <dbReference type="ARBA" id="ARBA00022645"/>
    </source>
</evidence>
<dbReference type="STRING" id="1172194.WQQ_28390"/>
<dbReference type="SUPFAM" id="SSF56601">
    <property type="entry name" value="beta-lactamase/transpeptidase-like"/>
    <property type="match status" value="1"/>
</dbReference>
<dbReference type="PRINTS" id="PR00725">
    <property type="entry name" value="DADACBPTASE1"/>
</dbReference>
<comment type="function">
    <text evidence="1">Removes C-terminal D-alanyl residues from sugar-peptide cell wall precursors.</text>
</comment>
<dbReference type="Proteomes" id="UP000003704">
    <property type="component" value="Unassembled WGS sequence"/>
</dbReference>
<keyword evidence="11" id="KW-0961">Cell wall biogenesis/degradation</keyword>
<dbReference type="Pfam" id="PF07943">
    <property type="entry name" value="PBP5_C"/>
    <property type="match status" value="1"/>
</dbReference>
<name>I7ZC53_9GAMM</name>
<dbReference type="SMART" id="SM00936">
    <property type="entry name" value="PBP5_C"/>
    <property type="match status" value="1"/>
</dbReference>
<keyword evidence="6" id="KW-0645">Protease</keyword>
<dbReference type="EMBL" id="AKGD01000002">
    <property type="protein sequence ID" value="EIT69257.1"/>
    <property type="molecule type" value="Genomic_DNA"/>
</dbReference>
<dbReference type="OrthoDB" id="9795979at2"/>
<evidence type="ECO:0000256" key="3">
    <source>
        <dbReference type="ARBA" id="ARBA00007164"/>
    </source>
</evidence>
<dbReference type="GO" id="GO:0006508">
    <property type="term" value="P:proteolysis"/>
    <property type="evidence" value="ECO:0007669"/>
    <property type="project" value="UniProtKB-KW"/>
</dbReference>
<evidence type="ECO:0000259" key="17">
    <source>
        <dbReference type="SMART" id="SM00936"/>
    </source>
</evidence>
<evidence type="ECO:0000256" key="13">
    <source>
        <dbReference type="PIRSR" id="PIRSR618044-1"/>
    </source>
</evidence>
<dbReference type="GO" id="GO:0071555">
    <property type="term" value="P:cell wall organization"/>
    <property type="evidence" value="ECO:0007669"/>
    <property type="project" value="UniProtKB-KW"/>
</dbReference>
<evidence type="ECO:0000256" key="6">
    <source>
        <dbReference type="ARBA" id="ARBA00022670"/>
    </source>
</evidence>
<dbReference type="SUPFAM" id="SSF69189">
    <property type="entry name" value="Penicillin-binding protein associated domain"/>
    <property type="match status" value="1"/>
</dbReference>
<dbReference type="InterPro" id="IPR001967">
    <property type="entry name" value="Peptidase_S11_N"/>
</dbReference>
<dbReference type="InterPro" id="IPR012907">
    <property type="entry name" value="Peptidase_S11_C"/>
</dbReference>
<keyword evidence="10" id="KW-0573">Peptidoglycan synthesis</keyword>
<feature type="binding site" evidence="14">
    <location>
        <position position="225"/>
    </location>
    <ligand>
        <name>substrate</name>
    </ligand>
</feature>
<feature type="chain" id="PRO_5003712921" description="serine-type D-Ala-D-Ala carboxypeptidase" evidence="16">
    <location>
        <begin position="19"/>
        <end position="384"/>
    </location>
</feature>
<dbReference type="Pfam" id="PF00768">
    <property type="entry name" value="Peptidase_S11"/>
    <property type="match status" value="1"/>
</dbReference>
<evidence type="ECO:0000256" key="12">
    <source>
        <dbReference type="ARBA" id="ARBA00034000"/>
    </source>
</evidence>
<dbReference type="EC" id="3.4.16.4" evidence="4"/>
<dbReference type="GO" id="GO:0008360">
    <property type="term" value="P:regulation of cell shape"/>
    <property type="evidence" value="ECO:0007669"/>
    <property type="project" value="UniProtKB-KW"/>
</dbReference>
<feature type="active site" description="Acyl-ester intermediate" evidence="13">
    <location>
        <position position="58"/>
    </location>
</feature>
<dbReference type="PANTHER" id="PTHR21581">
    <property type="entry name" value="D-ALANYL-D-ALANINE CARBOXYPEPTIDASE"/>
    <property type="match status" value="1"/>
</dbReference>
<accession>I7ZC53</accession>
<dbReference type="InterPro" id="IPR018044">
    <property type="entry name" value="Peptidase_S11"/>
</dbReference>
<dbReference type="RefSeq" id="WP_007185780.1">
    <property type="nucleotide sequence ID" value="NZ_AKGD01000002.1"/>
</dbReference>
<evidence type="ECO:0000256" key="1">
    <source>
        <dbReference type="ARBA" id="ARBA00003217"/>
    </source>
</evidence>
<feature type="active site" evidence="13">
    <location>
        <position position="122"/>
    </location>
</feature>
<evidence type="ECO:0000313" key="18">
    <source>
        <dbReference type="EMBL" id="EIT69257.1"/>
    </source>
</evidence>
<evidence type="ECO:0000256" key="4">
    <source>
        <dbReference type="ARBA" id="ARBA00012448"/>
    </source>
</evidence>
<evidence type="ECO:0000256" key="10">
    <source>
        <dbReference type="ARBA" id="ARBA00022984"/>
    </source>
</evidence>
<comment type="similarity">
    <text evidence="3 15">Belongs to the peptidase S11 family.</text>
</comment>
<protein>
    <recommendedName>
        <fullName evidence="4">serine-type D-Ala-D-Ala carboxypeptidase</fullName>
        <ecNumber evidence="4">3.4.16.4</ecNumber>
    </recommendedName>
</protein>
<gene>
    <name evidence="18" type="ORF">WQQ_28390</name>
</gene>
<keyword evidence="8" id="KW-0378">Hydrolase</keyword>
<sequence>MKKFLLAALLTAPLCAHAQLDKIPEPPTIDAKSYAVIDYASGDLLAASEPDARVEPASITKVMTTYVAFDEIKKGRLHYDDEALISEKAWRQGKDSSESRMFLDVGSRVKIIDLLRGIIIASGNDASIALSEHIAGSESAFAELMNQYAAKLGLKNSHFVDASGLPDPDHYTTARDLALLGRALIRDFPEDYKIYAEKEFKYKIAKPQPNRNGLLTKDPSVDGIKTGHTNAAGYCLLSSANRNGRRLIVAVMGAKTWAYREQASLELLNYGFRFFETATLLGPNNPVSTVTAYKGTEDSVPVGTLQPISLSLPRGAKERIQMQPQITAQAIAPIAPGAVVGSIAISLDGKLIRSEPLVALKAVPEGGLFTRLIDSIRLWWAGGG</sequence>
<dbReference type="Gene3D" id="2.60.410.10">
    <property type="entry name" value="D-Ala-D-Ala carboxypeptidase, C-terminal domain"/>
    <property type="match status" value="1"/>
</dbReference>
<organism evidence="18 19">
    <name type="scientific">Hydrocarboniphaga effusa AP103</name>
    <dbReference type="NCBI Taxonomy" id="1172194"/>
    <lineage>
        <taxon>Bacteria</taxon>
        <taxon>Pseudomonadati</taxon>
        <taxon>Pseudomonadota</taxon>
        <taxon>Gammaproteobacteria</taxon>
        <taxon>Nevskiales</taxon>
        <taxon>Nevskiaceae</taxon>
        <taxon>Hydrocarboniphaga</taxon>
    </lineage>
</organism>
<evidence type="ECO:0000256" key="8">
    <source>
        <dbReference type="ARBA" id="ARBA00022801"/>
    </source>
</evidence>
<dbReference type="PATRIC" id="fig|1172194.4.peg.2748"/>
<dbReference type="UniPathway" id="UPA00219"/>